<dbReference type="AlphaFoldDB" id="A0A6A7N6Z5"/>
<comment type="caution">
    <text evidence="2">The sequence shown here is derived from an EMBL/GenBank/DDBJ whole genome shotgun (WGS) entry which is preliminary data.</text>
</comment>
<gene>
    <name evidence="2" type="ORF">GEV02_21420</name>
</gene>
<proteinExistence type="predicted"/>
<evidence type="ECO:0000256" key="1">
    <source>
        <dbReference type="SAM" id="SignalP"/>
    </source>
</evidence>
<name>A0A6A7N6Z5_9BURK</name>
<sequence>MKKMKTVKYTLLLLTALLTLGMQHLASANEDLATNSATLQATANTMVFVSKPKVPRGYDDPRCWFVSVYYCTHSG</sequence>
<protein>
    <submittedName>
        <fullName evidence="2">Uncharacterized protein</fullName>
    </submittedName>
</protein>
<organism evidence="2 3">
    <name type="scientific">Rugamonas aquatica</name>
    <dbReference type="NCBI Taxonomy" id="2743357"/>
    <lineage>
        <taxon>Bacteria</taxon>
        <taxon>Pseudomonadati</taxon>
        <taxon>Pseudomonadota</taxon>
        <taxon>Betaproteobacteria</taxon>
        <taxon>Burkholderiales</taxon>
        <taxon>Oxalobacteraceae</taxon>
        <taxon>Telluria group</taxon>
        <taxon>Rugamonas</taxon>
    </lineage>
</organism>
<feature type="signal peptide" evidence="1">
    <location>
        <begin position="1"/>
        <end position="28"/>
    </location>
</feature>
<evidence type="ECO:0000313" key="3">
    <source>
        <dbReference type="Proteomes" id="UP000440498"/>
    </source>
</evidence>
<dbReference type="EMBL" id="WHUG01000009">
    <property type="protein sequence ID" value="MQA40711.1"/>
    <property type="molecule type" value="Genomic_DNA"/>
</dbReference>
<dbReference type="Proteomes" id="UP000440498">
    <property type="component" value="Unassembled WGS sequence"/>
</dbReference>
<reference evidence="2 3" key="1">
    <citation type="submission" date="2019-10" db="EMBL/GenBank/DDBJ databases">
        <title>Two novel species isolated from a subtropical stream in China.</title>
        <authorList>
            <person name="Lu H."/>
        </authorList>
    </citation>
    <scope>NUCLEOTIDE SEQUENCE [LARGE SCALE GENOMIC DNA]</scope>
    <source>
        <strain evidence="2 3">FT29W</strain>
    </source>
</reference>
<feature type="chain" id="PRO_5025685891" evidence="1">
    <location>
        <begin position="29"/>
        <end position="75"/>
    </location>
</feature>
<accession>A0A6A7N6Z5</accession>
<keyword evidence="1" id="KW-0732">Signal</keyword>
<evidence type="ECO:0000313" key="2">
    <source>
        <dbReference type="EMBL" id="MQA40711.1"/>
    </source>
</evidence>
<dbReference type="RefSeq" id="WP_152840005.1">
    <property type="nucleotide sequence ID" value="NZ_WHUG01000009.1"/>
</dbReference>
<keyword evidence="3" id="KW-1185">Reference proteome</keyword>